<proteinExistence type="predicted"/>
<reference evidence="1 2" key="1">
    <citation type="submission" date="2020-08" db="EMBL/GenBank/DDBJ databases">
        <title>Genomic Encyclopedia of Type Strains, Phase IV (KMG-IV): sequencing the most valuable type-strain genomes for metagenomic binning, comparative biology and taxonomic classification.</title>
        <authorList>
            <person name="Goeker M."/>
        </authorList>
    </citation>
    <scope>NUCLEOTIDE SEQUENCE [LARGE SCALE GENOMIC DNA]</scope>
    <source>
        <strain evidence="1 2">DSM 105040</strain>
    </source>
</reference>
<evidence type="ECO:0008006" key="3">
    <source>
        <dbReference type="Google" id="ProtNLM"/>
    </source>
</evidence>
<sequence length="189" mass="20418">MDRLEFRIFGAQLAQVRSRLAGMATPGPPERRTDVYFTPPGLRHPHQTFKLRGAAALDCKRLTDTCGPFERWSPRGCVALPATGAELAVFSGAAGFPALDPGRTYSADDITEAFAAQGNRVFALRKIRRKFPLGGCEAEATQLEIPAGVTFWTVAIEGAARADMERVVGALGVGARRNVNYPAWIAAQM</sequence>
<keyword evidence="2" id="KW-1185">Reference proteome</keyword>
<evidence type="ECO:0000313" key="2">
    <source>
        <dbReference type="Proteomes" id="UP000585681"/>
    </source>
</evidence>
<gene>
    <name evidence="1" type="ORF">GGR17_003841</name>
</gene>
<name>A0A840CD42_9RHOB</name>
<comment type="caution">
    <text evidence="1">The sequence shown here is derived from an EMBL/GenBank/DDBJ whole genome shotgun (WGS) entry which is preliminary data.</text>
</comment>
<dbReference type="EMBL" id="JACIEQ010000017">
    <property type="protein sequence ID" value="MBB4024001.1"/>
    <property type="molecule type" value="Genomic_DNA"/>
</dbReference>
<accession>A0A840CD42</accession>
<protein>
    <recommendedName>
        <fullName evidence="3">CYTH domain-containing protein</fullName>
    </recommendedName>
</protein>
<dbReference type="RefSeq" id="WP_054540723.1">
    <property type="nucleotide sequence ID" value="NZ_JACIEQ010000017.1"/>
</dbReference>
<evidence type="ECO:0000313" key="1">
    <source>
        <dbReference type="EMBL" id="MBB4024001.1"/>
    </source>
</evidence>
<organism evidence="1 2">
    <name type="scientific">Actibacterium naphthalenivorans</name>
    <dbReference type="NCBI Taxonomy" id="1614693"/>
    <lineage>
        <taxon>Bacteria</taxon>
        <taxon>Pseudomonadati</taxon>
        <taxon>Pseudomonadota</taxon>
        <taxon>Alphaproteobacteria</taxon>
        <taxon>Rhodobacterales</taxon>
        <taxon>Roseobacteraceae</taxon>
        <taxon>Actibacterium</taxon>
    </lineage>
</organism>
<dbReference type="Proteomes" id="UP000585681">
    <property type="component" value="Unassembled WGS sequence"/>
</dbReference>
<dbReference type="AlphaFoldDB" id="A0A840CD42"/>